<evidence type="ECO:0000313" key="2">
    <source>
        <dbReference type="Proteomes" id="UP000079169"/>
    </source>
</evidence>
<dbReference type="InterPro" id="IPR036397">
    <property type="entry name" value="RNaseH_sf"/>
</dbReference>
<dbReference type="OMA" id="CGIHENH"/>
<sequence length="247" mass="27719">MYALTNTKPIMKTLEEQALIQFEKIARLPTSKSWIHNEKSNTLKTQSGFIQKVAEIKNSFNIPSKIEHLNLVINPTESFEIDHSLTIEDNFRKQDVAPSVAKVKALEVINTKYPLDQWLHIFTDGSMQNPDDGAGAGISCDLFSFYKGLGPCTTNFDGEVEAIKIAVQQLLYRTNLFSRAVILSDSKAAIQSIANMGDSPTKETYDIYQMIKQLKSLNKQIAFQWIPAHCGIHENHPPVHSALNKLS</sequence>
<dbReference type="GeneID" id="103523953"/>
<accession>A0A1S3DSL8</accession>
<dbReference type="KEGG" id="dci:103523953"/>
<evidence type="ECO:0000259" key="1">
    <source>
        <dbReference type="PROSITE" id="PS50879"/>
    </source>
</evidence>
<reference evidence="3" key="1">
    <citation type="submission" date="2025-08" db="UniProtKB">
        <authorList>
            <consortium name="RefSeq"/>
        </authorList>
    </citation>
    <scope>IDENTIFICATION</scope>
</reference>
<protein>
    <submittedName>
        <fullName evidence="3">Uncharacterized protein LOC103523953</fullName>
    </submittedName>
</protein>
<dbReference type="RefSeq" id="XP_008487185.1">
    <property type="nucleotide sequence ID" value="XM_008488963.1"/>
</dbReference>
<dbReference type="AlphaFoldDB" id="A0A1S3DSL8"/>
<dbReference type="GO" id="GO:0004523">
    <property type="term" value="F:RNA-DNA hybrid ribonuclease activity"/>
    <property type="evidence" value="ECO:0007669"/>
    <property type="project" value="InterPro"/>
</dbReference>
<name>A0A1S3DSL8_DIACI</name>
<keyword evidence="2" id="KW-1185">Reference proteome</keyword>
<dbReference type="CDD" id="cd09276">
    <property type="entry name" value="Rnase_HI_RT_non_LTR"/>
    <property type="match status" value="1"/>
</dbReference>
<gene>
    <name evidence="3" type="primary">LOC103523953</name>
</gene>
<dbReference type="PaxDb" id="121845-A0A1S3DSL8"/>
<dbReference type="Proteomes" id="UP000079169">
    <property type="component" value="Unplaced"/>
</dbReference>
<organism evidence="2 3">
    <name type="scientific">Diaphorina citri</name>
    <name type="common">Asian citrus psyllid</name>
    <dbReference type="NCBI Taxonomy" id="121845"/>
    <lineage>
        <taxon>Eukaryota</taxon>
        <taxon>Metazoa</taxon>
        <taxon>Ecdysozoa</taxon>
        <taxon>Arthropoda</taxon>
        <taxon>Hexapoda</taxon>
        <taxon>Insecta</taxon>
        <taxon>Pterygota</taxon>
        <taxon>Neoptera</taxon>
        <taxon>Paraneoptera</taxon>
        <taxon>Hemiptera</taxon>
        <taxon>Sternorrhyncha</taxon>
        <taxon>Psylloidea</taxon>
        <taxon>Psyllidae</taxon>
        <taxon>Diaphorininae</taxon>
        <taxon>Diaphorina</taxon>
    </lineage>
</organism>
<dbReference type="Gene3D" id="3.30.420.10">
    <property type="entry name" value="Ribonuclease H-like superfamily/Ribonuclease H"/>
    <property type="match status" value="1"/>
</dbReference>
<evidence type="ECO:0000313" key="3">
    <source>
        <dbReference type="RefSeq" id="XP_008487185.1"/>
    </source>
</evidence>
<dbReference type="SUPFAM" id="SSF53098">
    <property type="entry name" value="Ribonuclease H-like"/>
    <property type="match status" value="1"/>
</dbReference>
<dbReference type="Pfam" id="PF00075">
    <property type="entry name" value="RNase_H"/>
    <property type="match status" value="1"/>
</dbReference>
<dbReference type="InterPro" id="IPR002156">
    <property type="entry name" value="RNaseH_domain"/>
</dbReference>
<proteinExistence type="predicted"/>
<dbReference type="InterPro" id="IPR012337">
    <property type="entry name" value="RNaseH-like_sf"/>
</dbReference>
<dbReference type="GO" id="GO:0003676">
    <property type="term" value="F:nucleic acid binding"/>
    <property type="evidence" value="ECO:0007669"/>
    <property type="project" value="InterPro"/>
</dbReference>
<dbReference type="PROSITE" id="PS50879">
    <property type="entry name" value="RNASE_H_1"/>
    <property type="match status" value="1"/>
</dbReference>
<feature type="domain" description="RNase H type-1" evidence="1">
    <location>
        <begin position="115"/>
        <end position="247"/>
    </location>
</feature>